<dbReference type="OrthoDB" id="3588137at2"/>
<dbReference type="RefSeq" id="WP_125088357.1">
    <property type="nucleotide sequence ID" value="NZ_RSAA01000001.1"/>
</dbReference>
<feature type="transmembrane region" description="Helical" evidence="1">
    <location>
        <begin position="124"/>
        <end position="145"/>
    </location>
</feature>
<sequence>MGAALRRSRGPAVVLLTTALLRSPLPRTTGVVASTAATGVLIVVAAGSSGPNTGKPCSDRGQSFGNHLPASLSKVELSETTPHLGEVSLRDAKLWIALAAAIAAFGRWRRRHHRGVLLRPERGLLIATALPLVTGVVVVFVLAPFRQAPG</sequence>
<keyword evidence="1" id="KW-0472">Membrane</keyword>
<gene>
    <name evidence="2" type="ORF">EIL87_01940</name>
</gene>
<reference evidence="2 3" key="1">
    <citation type="submission" date="2018-11" db="EMBL/GenBank/DDBJ databases">
        <title>Saccharopolyspora rhizosphaerae sp. nov., an actinomycete isolated from rhizosphere soil in Thailand.</title>
        <authorList>
            <person name="Intra B."/>
            <person name="Euanorasetr J."/>
            <person name="Take A."/>
            <person name="Inahashi Y."/>
            <person name="Mori M."/>
            <person name="Panbangred W."/>
            <person name="Matsumoto A."/>
        </authorList>
    </citation>
    <scope>NUCLEOTIDE SEQUENCE [LARGE SCALE GENOMIC DNA]</scope>
    <source>
        <strain evidence="2 3">H219</strain>
    </source>
</reference>
<evidence type="ECO:0000313" key="2">
    <source>
        <dbReference type="EMBL" id="RRO20652.1"/>
    </source>
</evidence>
<keyword evidence="1" id="KW-1133">Transmembrane helix</keyword>
<evidence type="ECO:0000256" key="1">
    <source>
        <dbReference type="SAM" id="Phobius"/>
    </source>
</evidence>
<comment type="caution">
    <text evidence="2">The sequence shown here is derived from an EMBL/GenBank/DDBJ whole genome shotgun (WGS) entry which is preliminary data.</text>
</comment>
<dbReference type="AlphaFoldDB" id="A0A3R8QAL3"/>
<accession>A0A3R8QAL3</accession>
<evidence type="ECO:0000313" key="3">
    <source>
        <dbReference type="Proteomes" id="UP000274515"/>
    </source>
</evidence>
<dbReference type="EMBL" id="RSAA01000001">
    <property type="protein sequence ID" value="RRO20652.1"/>
    <property type="molecule type" value="Genomic_DNA"/>
</dbReference>
<keyword evidence="1" id="KW-0812">Transmembrane</keyword>
<organism evidence="2 3">
    <name type="scientific">Saccharopolyspora rhizosphaerae</name>
    <dbReference type="NCBI Taxonomy" id="2492662"/>
    <lineage>
        <taxon>Bacteria</taxon>
        <taxon>Bacillati</taxon>
        <taxon>Actinomycetota</taxon>
        <taxon>Actinomycetes</taxon>
        <taxon>Pseudonocardiales</taxon>
        <taxon>Pseudonocardiaceae</taxon>
        <taxon>Saccharopolyspora</taxon>
    </lineage>
</organism>
<proteinExistence type="predicted"/>
<keyword evidence="3" id="KW-1185">Reference proteome</keyword>
<protein>
    <submittedName>
        <fullName evidence="2">Uncharacterized protein</fullName>
    </submittedName>
</protein>
<name>A0A3R8QAL3_9PSEU</name>
<dbReference type="Proteomes" id="UP000274515">
    <property type="component" value="Unassembled WGS sequence"/>
</dbReference>